<dbReference type="PROSITE" id="PS50005">
    <property type="entry name" value="TPR"/>
    <property type="match status" value="1"/>
</dbReference>
<evidence type="ECO:0000256" key="1">
    <source>
        <dbReference type="PROSITE-ProRule" id="PRU00339"/>
    </source>
</evidence>
<comment type="caution">
    <text evidence="2">The sequence shown here is derived from an EMBL/GenBank/DDBJ whole genome shotgun (WGS) entry which is preliminary data.</text>
</comment>
<evidence type="ECO:0000313" key="2">
    <source>
        <dbReference type="EMBL" id="RKH94773.1"/>
    </source>
</evidence>
<keyword evidence="3" id="KW-1185">Reference proteome</keyword>
<evidence type="ECO:0000313" key="3">
    <source>
        <dbReference type="Proteomes" id="UP000278907"/>
    </source>
</evidence>
<sequence length="114" mass="12695">RGKGGDKPAAPAPRGMKGFVYYWKDRRPEASASYLVGMDHLRGGNATQAQSEFRRCVEVDAASVLCHLELGRMGARKGQAREAREHYQRYLDLEPQGDDAAEARKYLAGGRKTR</sequence>
<accession>A0ABX9QB04</accession>
<protein>
    <recommendedName>
        <fullName evidence="4">Tetratricopeptide repeat protein</fullName>
    </recommendedName>
</protein>
<reference evidence="2 3" key="1">
    <citation type="submission" date="2018-09" db="EMBL/GenBank/DDBJ databases">
        <authorList>
            <person name="Livingstone P.G."/>
            <person name="Whitworth D.E."/>
        </authorList>
    </citation>
    <scope>NUCLEOTIDE SEQUENCE [LARGE SCALE GENOMIC DNA]</scope>
    <source>
        <strain evidence="2 3">CA031B</strain>
    </source>
</reference>
<dbReference type="RefSeq" id="WP_147452545.1">
    <property type="nucleotide sequence ID" value="NZ_RAWI01000370.1"/>
</dbReference>
<keyword evidence="1" id="KW-0802">TPR repeat</keyword>
<dbReference type="EMBL" id="RAWI01000370">
    <property type="protein sequence ID" value="RKH94773.1"/>
    <property type="molecule type" value="Genomic_DNA"/>
</dbReference>
<organism evidence="2 3">
    <name type="scientific">Corallococcus praedator</name>
    <dbReference type="NCBI Taxonomy" id="2316724"/>
    <lineage>
        <taxon>Bacteria</taxon>
        <taxon>Pseudomonadati</taxon>
        <taxon>Myxococcota</taxon>
        <taxon>Myxococcia</taxon>
        <taxon>Myxococcales</taxon>
        <taxon>Cystobacterineae</taxon>
        <taxon>Myxococcaceae</taxon>
        <taxon>Corallococcus</taxon>
    </lineage>
</organism>
<dbReference type="InterPro" id="IPR019734">
    <property type="entry name" value="TPR_rpt"/>
</dbReference>
<name>A0ABX9QB04_9BACT</name>
<dbReference type="SUPFAM" id="SSF48452">
    <property type="entry name" value="TPR-like"/>
    <property type="match status" value="1"/>
</dbReference>
<proteinExistence type="predicted"/>
<feature type="non-terminal residue" evidence="2">
    <location>
        <position position="1"/>
    </location>
</feature>
<feature type="repeat" description="TPR" evidence="1">
    <location>
        <begin position="64"/>
        <end position="97"/>
    </location>
</feature>
<gene>
    <name evidence="2" type="ORF">D7Y13_32975</name>
</gene>
<dbReference type="Proteomes" id="UP000278907">
    <property type="component" value="Unassembled WGS sequence"/>
</dbReference>
<evidence type="ECO:0008006" key="4">
    <source>
        <dbReference type="Google" id="ProtNLM"/>
    </source>
</evidence>
<dbReference type="InterPro" id="IPR011990">
    <property type="entry name" value="TPR-like_helical_dom_sf"/>
</dbReference>
<dbReference type="Gene3D" id="1.25.40.10">
    <property type="entry name" value="Tetratricopeptide repeat domain"/>
    <property type="match status" value="1"/>
</dbReference>